<organism evidence="4">
    <name type="scientific">freshwater metagenome</name>
    <dbReference type="NCBI Taxonomy" id="449393"/>
    <lineage>
        <taxon>unclassified sequences</taxon>
        <taxon>metagenomes</taxon>
        <taxon>ecological metagenomes</taxon>
    </lineage>
</organism>
<sequence length="44" mass="5068">MELLFAQVWAFWIAPALLLPTILILLGMIGLYLKKVVAPRYPKR</sequence>
<keyword evidence="1" id="KW-0812">Transmembrane</keyword>
<dbReference type="AlphaFoldDB" id="A0A6J7INQ4"/>
<dbReference type="EMBL" id="CAEZVK010000048">
    <property type="protein sequence ID" value="CAB4628995.1"/>
    <property type="molecule type" value="Genomic_DNA"/>
</dbReference>
<reference evidence="4" key="1">
    <citation type="submission" date="2020-05" db="EMBL/GenBank/DDBJ databases">
        <authorList>
            <person name="Chiriac C."/>
            <person name="Salcher M."/>
            <person name="Ghai R."/>
            <person name="Kavagutti S V."/>
        </authorList>
    </citation>
    <scope>NUCLEOTIDE SEQUENCE</scope>
</reference>
<evidence type="ECO:0000313" key="2">
    <source>
        <dbReference type="EMBL" id="CAB4613908.1"/>
    </source>
</evidence>
<proteinExistence type="predicted"/>
<evidence type="ECO:0000313" key="4">
    <source>
        <dbReference type="EMBL" id="CAB4932355.1"/>
    </source>
</evidence>
<feature type="transmembrane region" description="Helical" evidence="1">
    <location>
        <begin position="12"/>
        <end position="33"/>
    </location>
</feature>
<dbReference type="EMBL" id="CAFBNA010000047">
    <property type="protein sequence ID" value="CAB4932355.1"/>
    <property type="molecule type" value="Genomic_DNA"/>
</dbReference>
<evidence type="ECO:0000256" key="1">
    <source>
        <dbReference type="SAM" id="Phobius"/>
    </source>
</evidence>
<protein>
    <submittedName>
        <fullName evidence="4">Unannotated protein</fullName>
    </submittedName>
</protein>
<keyword evidence="1" id="KW-0472">Membrane</keyword>
<dbReference type="EMBL" id="CAEZUO010000082">
    <property type="protein sequence ID" value="CAB4613908.1"/>
    <property type="molecule type" value="Genomic_DNA"/>
</dbReference>
<name>A0A6J7INQ4_9ZZZZ</name>
<accession>A0A6J7INQ4</accession>
<evidence type="ECO:0000313" key="3">
    <source>
        <dbReference type="EMBL" id="CAB4628995.1"/>
    </source>
</evidence>
<gene>
    <name evidence="2" type="ORF">UFOPK1827_01470</name>
    <name evidence="3" type="ORF">UFOPK2000_00588</name>
    <name evidence="4" type="ORF">UFOPK3708_00914</name>
</gene>
<keyword evidence="1" id="KW-1133">Transmembrane helix</keyword>